<dbReference type="InterPro" id="IPR013766">
    <property type="entry name" value="Thioredoxin_domain"/>
</dbReference>
<gene>
    <name evidence="6" type="primary">LOC108678303</name>
</gene>
<dbReference type="PANTHER" id="PTHR44303:SF2">
    <property type="entry name" value="DNAJ HOMOLOG SUBFAMILY C MEMBER 16"/>
    <property type="match status" value="1"/>
</dbReference>
<reference evidence="6" key="1">
    <citation type="submission" date="2025-08" db="UniProtKB">
        <authorList>
            <consortium name="RefSeq"/>
        </authorList>
    </citation>
    <scope>IDENTIFICATION</scope>
    <source>
        <tissue evidence="6">Whole organism</tissue>
    </source>
</reference>
<evidence type="ECO:0000313" key="6">
    <source>
        <dbReference type="RefSeq" id="XP_018022170.1"/>
    </source>
</evidence>
<dbReference type="Pfam" id="PF00226">
    <property type="entry name" value="DnaJ"/>
    <property type="match status" value="1"/>
</dbReference>
<name>A0A8B7P873_HYAAZ</name>
<feature type="region of interest" description="Disordered" evidence="1">
    <location>
        <begin position="745"/>
        <end position="771"/>
    </location>
</feature>
<dbReference type="InterPro" id="IPR036249">
    <property type="entry name" value="Thioredoxin-like_sf"/>
</dbReference>
<dbReference type="CDD" id="cd06257">
    <property type="entry name" value="DnaJ"/>
    <property type="match status" value="1"/>
</dbReference>
<evidence type="ECO:0000313" key="5">
    <source>
        <dbReference type="Proteomes" id="UP000694843"/>
    </source>
</evidence>
<dbReference type="AlphaFoldDB" id="A0A8B7P873"/>
<dbReference type="OMA" id="HAKHPEC"/>
<evidence type="ECO:0000256" key="1">
    <source>
        <dbReference type="SAM" id="MobiDB-lite"/>
    </source>
</evidence>
<dbReference type="RefSeq" id="XP_018022170.1">
    <property type="nucleotide sequence ID" value="XM_018166681.2"/>
</dbReference>
<dbReference type="InterPro" id="IPR036869">
    <property type="entry name" value="J_dom_sf"/>
</dbReference>
<keyword evidence="2" id="KW-0472">Membrane</keyword>
<dbReference type="PROSITE" id="PS50076">
    <property type="entry name" value="DNAJ_2"/>
    <property type="match status" value="1"/>
</dbReference>
<protein>
    <submittedName>
        <fullName evidence="6">DnaJ homolog subfamily C member 16 isoform X1</fullName>
    </submittedName>
</protein>
<feature type="chain" id="PRO_5034013874" evidence="3">
    <location>
        <begin position="19"/>
        <end position="823"/>
    </location>
</feature>
<feature type="transmembrane region" description="Helical" evidence="2">
    <location>
        <begin position="565"/>
        <end position="585"/>
    </location>
</feature>
<accession>A0A8B7P873</accession>
<dbReference type="GeneID" id="108678303"/>
<keyword evidence="2" id="KW-0812">Transmembrane</keyword>
<organism evidence="5 6">
    <name type="scientific">Hyalella azteca</name>
    <name type="common">Amphipod</name>
    <dbReference type="NCBI Taxonomy" id="294128"/>
    <lineage>
        <taxon>Eukaryota</taxon>
        <taxon>Metazoa</taxon>
        <taxon>Ecdysozoa</taxon>
        <taxon>Arthropoda</taxon>
        <taxon>Crustacea</taxon>
        <taxon>Multicrustacea</taxon>
        <taxon>Malacostraca</taxon>
        <taxon>Eumalacostraca</taxon>
        <taxon>Peracarida</taxon>
        <taxon>Amphipoda</taxon>
        <taxon>Senticaudata</taxon>
        <taxon>Talitrida</taxon>
        <taxon>Talitroidea</taxon>
        <taxon>Hyalellidae</taxon>
        <taxon>Hyalella</taxon>
    </lineage>
</organism>
<evidence type="ECO:0000256" key="3">
    <source>
        <dbReference type="SAM" id="SignalP"/>
    </source>
</evidence>
<sequence length="823" mass="95149">MNFLAICIYLNLFIVSFARIRDPYSILGVDKHATTKEIKNAYKQLVKEWHPDKNPSPEAQSKFIEISEAHKLLSDPERRSLYDKTGQTDDQPNFRNHDEFSAFHNQDPFASFFGGGAHHGFRFKFAETMKIYHEQSINFKTYENVISGRSRQQPYLLLFYSDFCMACSHIEPIWQKLVEELQPINFGIATVHAGREAELARKIGVTTVPYLIMLMDAHPYHYREPSLSMASSLEFIRGRFSQKLVQRLDDSNIDAFLGGWMDNRVRVVIFGHLDVIRLRYLTVAWEFRQRALIGYVQIGLRSTEAVVSRYAVSTKVDTLLVFREDASTPAASVAMADLPYATMRDVISTHQFLMLPRLSSQSVFEGLCPVSVSRTRRHFCAVLFTENSARDDEARAALRQYALERQPSHATHDSRRPDHHSQRADTRYRHLVNYAYIFQEKQAHFVNALVGVSASPSEVHQHVAILWRSDSRRIKFTWVPKSWQPDDDSDNVHSSPEHAYLRYNTSSSVLTASIERLLTTDAALPYETELQELFDEHANGILWRILTRLSHWHEALWQSLSKDDLYVVFSMMATVVLIVGIGFLMHYKVKKEEEYLASKGVDLNPSSSNCASKSPQLPIHELRGETYNGMVRLLKPGCRTIVLLCDSHTKPKLMPMFYKSCWPYRRNKTLMFGFMNMERHSAMEWYKRILLLGLPEPRDLKINPKNTIGTVIALNGHRKYYCLYHAKHPEDTRKTDYLYAEGDGQLRRRRQDSDSESETSGSDVEVGNKKKDAMGTNKPLLNYYSSVLFEEQLLEGFSNWLDRLFEGSTHRYAINYWPDWPGK</sequence>
<feature type="domain" description="J" evidence="4">
    <location>
        <begin position="22"/>
        <end position="86"/>
    </location>
</feature>
<keyword evidence="3" id="KW-0732">Signal</keyword>
<keyword evidence="2" id="KW-1133">Transmembrane helix</keyword>
<dbReference type="PRINTS" id="PR00625">
    <property type="entry name" value="JDOMAIN"/>
</dbReference>
<dbReference type="SUPFAM" id="SSF52833">
    <property type="entry name" value="Thioredoxin-like"/>
    <property type="match status" value="1"/>
</dbReference>
<dbReference type="PANTHER" id="PTHR44303">
    <property type="entry name" value="DNAJ HOMOLOG SUBFAMILY C MEMBER 16"/>
    <property type="match status" value="1"/>
</dbReference>
<keyword evidence="5" id="KW-1185">Reference proteome</keyword>
<dbReference type="SUPFAM" id="SSF46565">
    <property type="entry name" value="Chaperone J-domain"/>
    <property type="match status" value="1"/>
</dbReference>
<feature type="region of interest" description="Disordered" evidence="1">
    <location>
        <begin position="404"/>
        <end position="424"/>
    </location>
</feature>
<evidence type="ECO:0000256" key="2">
    <source>
        <dbReference type="SAM" id="Phobius"/>
    </source>
</evidence>
<dbReference type="Gene3D" id="3.40.30.10">
    <property type="entry name" value="Glutaredoxin"/>
    <property type="match status" value="1"/>
</dbReference>
<dbReference type="KEGG" id="hazt:108678303"/>
<dbReference type="Pfam" id="PF00085">
    <property type="entry name" value="Thioredoxin"/>
    <property type="match status" value="1"/>
</dbReference>
<dbReference type="InterPro" id="IPR001623">
    <property type="entry name" value="DnaJ_domain"/>
</dbReference>
<feature type="signal peptide" evidence="3">
    <location>
        <begin position="1"/>
        <end position="18"/>
    </location>
</feature>
<dbReference type="OrthoDB" id="10065037at2759"/>
<dbReference type="Gene3D" id="1.10.287.110">
    <property type="entry name" value="DnaJ domain"/>
    <property type="match status" value="1"/>
</dbReference>
<evidence type="ECO:0000259" key="4">
    <source>
        <dbReference type="PROSITE" id="PS50076"/>
    </source>
</evidence>
<dbReference type="Proteomes" id="UP000694843">
    <property type="component" value="Unplaced"/>
</dbReference>
<dbReference type="InterPro" id="IPR052448">
    <property type="entry name" value="DnaJ_C16_autophagy_reg"/>
</dbReference>
<dbReference type="SMART" id="SM00271">
    <property type="entry name" value="DnaJ"/>
    <property type="match status" value="1"/>
</dbReference>
<feature type="compositionally biased region" description="Basic and acidic residues" evidence="1">
    <location>
        <begin position="406"/>
        <end position="424"/>
    </location>
</feature>
<proteinExistence type="predicted"/>